<name>A0ABS9SKK8_9BACT</name>
<dbReference type="RefSeq" id="WP_240830509.1">
    <property type="nucleotide sequence ID" value="NZ_JAKWBL010000002.1"/>
</dbReference>
<organism evidence="1 2">
    <name type="scientific">Niabella ginsengisoli</name>
    <dbReference type="NCBI Taxonomy" id="522298"/>
    <lineage>
        <taxon>Bacteria</taxon>
        <taxon>Pseudomonadati</taxon>
        <taxon>Bacteroidota</taxon>
        <taxon>Chitinophagia</taxon>
        <taxon>Chitinophagales</taxon>
        <taxon>Chitinophagaceae</taxon>
        <taxon>Niabella</taxon>
    </lineage>
</organism>
<evidence type="ECO:0000313" key="1">
    <source>
        <dbReference type="EMBL" id="MCH5598840.1"/>
    </source>
</evidence>
<evidence type="ECO:0000313" key="2">
    <source>
        <dbReference type="Proteomes" id="UP001202248"/>
    </source>
</evidence>
<reference evidence="1 2" key="1">
    <citation type="submission" date="2022-02" db="EMBL/GenBank/DDBJ databases">
        <authorList>
            <person name="Min J."/>
        </authorList>
    </citation>
    <scope>NUCLEOTIDE SEQUENCE [LARGE SCALE GENOMIC DNA]</scope>
    <source>
        <strain evidence="1 2">GR10-1</strain>
    </source>
</reference>
<keyword evidence="2" id="KW-1185">Reference proteome</keyword>
<gene>
    <name evidence="1" type="ORF">MKP09_13460</name>
</gene>
<sequence length="47" mass="5640">MGKSLDYIGYVKLPVCLEEWEWHEAEMDGYRCQIITDIKQKDHNPKE</sequence>
<dbReference type="EMBL" id="JAKWBL010000002">
    <property type="protein sequence ID" value="MCH5598840.1"/>
    <property type="molecule type" value="Genomic_DNA"/>
</dbReference>
<accession>A0ABS9SKK8</accession>
<protein>
    <submittedName>
        <fullName evidence="1">Uncharacterized protein</fullName>
    </submittedName>
</protein>
<comment type="caution">
    <text evidence="1">The sequence shown here is derived from an EMBL/GenBank/DDBJ whole genome shotgun (WGS) entry which is preliminary data.</text>
</comment>
<dbReference type="Proteomes" id="UP001202248">
    <property type="component" value="Unassembled WGS sequence"/>
</dbReference>
<proteinExistence type="predicted"/>